<organism evidence="2 3">
    <name type="scientific">Thermincola ferriacetica</name>
    <dbReference type="NCBI Taxonomy" id="281456"/>
    <lineage>
        <taxon>Bacteria</taxon>
        <taxon>Bacillati</taxon>
        <taxon>Bacillota</taxon>
        <taxon>Clostridia</taxon>
        <taxon>Eubacteriales</taxon>
        <taxon>Thermincolaceae</taxon>
        <taxon>Thermincola</taxon>
    </lineage>
</organism>
<dbReference type="Pfam" id="PF00586">
    <property type="entry name" value="AIRS"/>
    <property type="match status" value="1"/>
</dbReference>
<dbReference type="EMBL" id="LGTE01000016">
    <property type="protein sequence ID" value="KNZ69171.1"/>
    <property type="molecule type" value="Genomic_DNA"/>
</dbReference>
<name>A0A0L6W126_9FIRM</name>
<dbReference type="AlphaFoldDB" id="A0A0L6W126"/>
<dbReference type="RefSeq" id="WP_052218426.1">
    <property type="nucleotide sequence ID" value="NZ_LGTE01000016.1"/>
</dbReference>
<proteinExistence type="predicted"/>
<reference evidence="3" key="1">
    <citation type="submission" date="2015-07" db="EMBL/GenBank/DDBJ databases">
        <title>Complete Genome of Thermincola ferriacetica strain Z-0001T.</title>
        <authorList>
            <person name="Lusk B."/>
            <person name="Badalamenti J.P."/>
            <person name="Parameswaran P."/>
            <person name="Bond D.R."/>
            <person name="Torres C.I."/>
        </authorList>
    </citation>
    <scope>NUCLEOTIDE SEQUENCE [LARGE SCALE GENOMIC DNA]</scope>
    <source>
        <strain evidence="3">Z-0001</strain>
    </source>
</reference>
<feature type="domain" description="PurM-like N-terminal" evidence="1">
    <location>
        <begin position="6"/>
        <end position="95"/>
    </location>
</feature>
<protein>
    <recommendedName>
        <fullName evidence="1">PurM-like N-terminal domain-containing protein</fullName>
    </recommendedName>
</protein>
<dbReference type="Proteomes" id="UP000037175">
    <property type="component" value="Unassembled WGS sequence"/>
</dbReference>
<evidence type="ECO:0000259" key="1">
    <source>
        <dbReference type="Pfam" id="PF00586"/>
    </source>
</evidence>
<comment type="caution">
    <text evidence="2">The sequence shown here is derived from an EMBL/GenBank/DDBJ whole genome shotgun (WGS) entry which is preliminary data.</text>
</comment>
<keyword evidence="3" id="KW-1185">Reference proteome</keyword>
<evidence type="ECO:0000313" key="3">
    <source>
        <dbReference type="Proteomes" id="UP000037175"/>
    </source>
</evidence>
<dbReference type="PATRIC" id="fig|281456.6.peg.2409"/>
<dbReference type="SUPFAM" id="SSF55326">
    <property type="entry name" value="PurM N-terminal domain-like"/>
    <property type="match status" value="1"/>
</dbReference>
<gene>
    <name evidence="2" type="ORF">Tfer_2276</name>
</gene>
<dbReference type="InterPro" id="IPR036921">
    <property type="entry name" value="PurM-like_N_sf"/>
</dbReference>
<dbReference type="Gene3D" id="3.30.1330.10">
    <property type="entry name" value="PurM-like, N-terminal domain"/>
    <property type="match status" value="1"/>
</dbReference>
<accession>A0A0L6W126</accession>
<dbReference type="InterPro" id="IPR016188">
    <property type="entry name" value="PurM-like_N"/>
</dbReference>
<evidence type="ECO:0000313" key="2">
    <source>
        <dbReference type="EMBL" id="KNZ69171.1"/>
    </source>
</evidence>
<sequence length="243" mass="25662">MGYRGRDVEVTSLDNGQYLVVACDSCGGIGPKELDVVKVPNYIVGRYTARVALMEVLATGAVPRMITATVCNEPRPAGEEILAGIRDELQVCGLPDLPLAISTEKNITTRQTGLGITVLGVAGESKLRITTSKPGDWIYCLGIPKVGDEVKDDDDPEIVQGKHILGLLAVSGIHDIIPVGSQGIRREAELLARTVSGQFKPAPDAPVDINKSGGPATCLIFSCVPGTSLPDFSPTPMMKIGEI</sequence>